<evidence type="ECO:0000313" key="3">
    <source>
        <dbReference type="EMBL" id="MFD1363074.1"/>
    </source>
</evidence>
<dbReference type="RefSeq" id="WP_382402240.1">
    <property type="nucleotide sequence ID" value="NZ_JBHTNH010000029.1"/>
</dbReference>
<evidence type="ECO:0000259" key="2">
    <source>
        <dbReference type="SMART" id="SM00738"/>
    </source>
</evidence>
<dbReference type="SMART" id="SM00738">
    <property type="entry name" value="NGN"/>
    <property type="match status" value="1"/>
</dbReference>
<sequence length="235" mass="27612">MSVYAVRCFTGKEIEVKEMLKYTLEKQQYHVVKAIHAFETFTQMFRGKDTARKEMKSAVPGYIFVETNDHLPLMRKELWHLIKSIPKVCQIFRNEIPEEEMDHFFEMCDVEPDIEVRLNHDTQTEEQKIAAEQEALHQANVKGEQVETDITETTVDQVHNLQEQAKGDCALKRMIGRCKAYIQRKKETFVFPFSLFHETRDRVDPNKQMTVQELTDGNFIIPQLVKTLKMEVTLQ</sequence>
<protein>
    <submittedName>
        <fullName evidence="3">Transcription termination/antitermination NusG family protein</fullName>
    </submittedName>
</protein>
<keyword evidence="1" id="KW-0804">Transcription</keyword>
<dbReference type="EMBL" id="JBHTNH010000029">
    <property type="protein sequence ID" value="MFD1363074.1"/>
    <property type="molecule type" value="Genomic_DNA"/>
</dbReference>
<name>A0ABW3ZXV2_9BACI</name>
<reference evidence="4" key="1">
    <citation type="journal article" date="2019" name="Int. J. Syst. Evol. Microbiol.">
        <title>The Global Catalogue of Microorganisms (GCM) 10K type strain sequencing project: providing services to taxonomists for standard genome sequencing and annotation.</title>
        <authorList>
            <consortium name="The Broad Institute Genomics Platform"/>
            <consortium name="The Broad Institute Genome Sequencing Center for Infectious Disease"/>
            <person name="Wu L."/>
            <person name="Ma J."/>
        </authorList>
    </citation>
    <scope>NUCLEOTIDE SEQUENCE [LARGE SCALE GENOMIC DNA]</scope>
    <source>
        <strain evidence="4">CCUG 54822</strain>
    </source>
</reference>
<organism evidence="3 4">
    <name type="scientific">Lentibacillus salinarum</name>
    <dbReference type="NCBI Taxonomy" id="446820"/>
    <lineage>
        <taxon>Bacteria</taxon>
        <taxon>Bacillati</taxon>
        <taxon>Bacillota</taxon>
        <taxon>Bacilli</taxon>
        <taxon>Bacillales</taxon>
        <taxon>Bacillaceae</taxon>
        <taxon>Lentibacillus</taxon>
    </lineage>
</organism>
<dbReference type="CDD" id="cd08000">
    <property type="entry name" value="NGN"/>
    <property type="match status" value="1"/>
</dbReference>
<dbReference type="Gene3D" id="3.30.70.940">
    <property type="entry name" value="NusG, N-terminal domain"/>
    <property type="match status" value="1"/>
</dbReference>
<evidence type="ECO:0000256" key="1">
    <source>
        <dbReference type="ARBA" id="ARBA00023163"/>
    </source>
</evidence>
<gene>
    <name evidence="3" type="ORF">ACFQ4A_15605</name>
</gene>
<proteinExistence type="predicted"/>
<evidence type="ECO:0000313" key="4">
    <source>
        <dbReference type="Proteomes" id="UP001597178"/>
    </source>
</evidence>
<accession>A0ABW3ZXV2</accession>
<dbReference type="Pfam" id="PF02357">
    <property type="entry name" value="NusG"/>
    <property type="match status" value="1"/>
</dbReference>
<dbReference type="Proteomes" id="UP001597178">
    <property type="component" value="Unassembled WGS sequence"/>
</dbReference>
<dbReference type="InterPro" id="IPR036735">
    <property type="entry name" value="NGN_dom_sf"/>
</dbReference>
<dbReference type="InterPro" id="IPR006645">
    <property type="entry name" value="NGN-like_dom"/>
</dbReference>
<feature type="domain" description="NusG-like N-terminal" evidence="2">
    <location>
        <begin position="1"/>
        <end position="108"/>
    </location>
</feature>
<keyword evidence="4" id="KW-1185">Reference proteome</keyword>
<comment type="caution">
    <text evidence="3">The sequence shown here is derived from an EMBL/GenBank/DDBJ whole genome shotgun (WGS) entry which is preliminary data.</text>
</comment>
<dbReference type="SUPFAM" id="SSF82679">
    <property type="entry name" value="N-utilization substance G protein NusG, N-terminal domain"/>
    <property type="match status" value="1"/>
</dbReference>